<dbReference type="AlphaFoldDB" id="A0A9Q3IJW1"/>
<feature type="region of interest" description="Disordered" evidence="1">
    <location>
        <begin position="67"/>
        <end position="158"/>
    </location>
</feature>
<gene>
    <name evidence="2" type="ORF">O181_083758</name>
</gene>
<feature type="compositionally biased region" description="Polar residues" evidence="1">
    <location>
        <begin position="104"/>
        <end position="130"/>
    </location>
</feature>
<evidence type="ECO:0000313" key="3">
    <source>
        <dbReference type="Proteomes" id="UP000765509"/>
    </source>
</evidence>
<dbReference type="EMBL" id="AVOT02048857">
    <property type="protein sequence ID" value="MBW0544043.1"/>
    <property type="molecule type" value="Genomic_DNA"/>
</dbReference>
<evidence type="ECO:0000256" key="1">
    <source>
        <dbReference type="SAM" id="MobiDB-lite"/>
    </source>
</evidence>
<sequence>MASWPYTAFIGLIGQFYTSPTPRPLSLSLGLGGLVSLTGAYGPSNHHQDSWFNPLYYGGFGLNGLFEPFRPSTKKGPRGQLINPQGQVGPKTQVDPPEPVLSPKPNQLRNGQKHQGTQNWPRTTSGNNSAHGLWQPPEATSSAPRNDSPQFQGKTFPS</sequence>
<dbReference type="Proteomes" id="UP000765509">
    <property type="component" value="Unassembled WGS sequence"/>
</dbReference>
<keyword evidence="3" id="KW-1185">Reference proteome</keyword>
<reference evidence="2" key="1">
    <citation type="submission" date="2021-03" db="EMBL/GenBank/DDBJ databases">
        <title>Draft genome sequence of rust myrtle Austropuccinia psidii MF-1, a brazilian biotype.</title>
        <authorList>
            <person name="Quecine M.C."/>
            <person name="Pachon D.M.R."/>
            <person name="Bonatelli M.L."/>
            <person name="Correr F.H."/>
            <person name="Franceschini L.M."/>
            <person name="Leite T.F."/>
            <person name="Margarido G.R.A."/>
            <person name="Almeida C.A."/>
            <person name="Ferrarezi J.A."/>
            <person name="Labate C.A."/>
        </authorList>
    </citation>
    <scope>NUCLEOTIDE SEQUENCE</scope>
    <source>
        <strain evidence="2">MF-1</strain>
    </source>
</reference>
<name>A0A9Q3IJW1_9BASI</name>
<feature type="compositionally biased region" description="Polar residues" evidence="1">
    <location>
        <begin position="138"/>
        <end position="158"/>
    </location>
</feature>
<comment type="caution">
    <text evidence="2">The sequence shown here is derived from an EMBL/GenBank/DDBJ whole genome shotgun (WGS) entry which is preliminary data.</text>
</comment>
<evidence type="ECO:0000313" key="2">
    <source>
        <dbReference type="EMBL" id="MBW0544043.1"/>
    </source>
</evidence>
<accession>A0A9Q3IJW1</accession>
<proteinExistence type="predicted"/>
<organism evidence="2 3">
    <name type="scientific">Austropuccinia psidii MF-1</name>
    <dbReference type="NCBI Taxonomy" id="1389203"/>
    <lineage>
        <taxon>Eukaryota</taxon>
        <taxon>Fungi</taxon>
        <taxon>Dikarya</taxon>
        <taxon>Basidiomycota</taxon>
        <taxon>Pucciniomycotina</taxon>
        <taxon>Pucciniomycetes</taxon>
        <taxon>Pucciniales</taxon>
        <taxon>Sphaerophragmiaceae</taxon>
        <taxon>Austropuccinia</taxon>
    </lineage>
</organism>
<protein>
    <submittedName>
        <fullName evidence="2">Uncharacterized protein</fullName>
    </submittedName>
</protein>